<sequence length="280" mass="30039">MMRSEKFGNDADLLVDIAGLGVRRGRKWLVRGVDLTIRRGEIVTLIGPNGSGKSTTAKSLLGVIAPDEGQIRRAPKLTVGYVPQQLTIDRTMPLSVSRFMALTARFPADAINAALAETGVAHLAGAALQQLSGGEFQRVLIARALIRKPDLLVFDEPVQGVDFTGEIAIYDLIGQIRDRLDCGILLISHDLHIVMAQTDRVLCLNGHVCCSGPPEQVAASEAYQRLFGPRASETLAVYRHHHAHSHAAADAPLSANSDDGEETPLSQPARTGTASGHRHA</sequence>
<dbReference type="EMBL" id="JAUSUK010000002">
    <property type="protein sequence ID" value="MDQ0326469.1"/>
    <property type="molecule type" value="Genomic_DNA"/>
</dbReference>
<dbReference type="PROSITE" id="PS50893">
    <property type="entry name" value="ABC_TRANSPORTER_2"/>
    <property type="match status" value="1"/>
</dbReference>
<keyword evidence="14" id="KW-0378">Hydrolase</keyword>
<keyword evidence="4" id="KW-0547">Nucleotide-binding</keyword>
<dbReference type="PROSITE" id="PS00211">
    <property type="entry name" value="ABC_TRANSPORTER_1"/>
    <property type="match status" value="1"/>
</dbReference>
<evidence type="ECO:0000256" key="2">
    <source>
        <dbReference type="ARBA" id="ARBA00022448"/>
    </source>
</evidence>
<name>A0ABU0C943_9BRAD</name>
<dbReference type="InterPro" id="IPR017871">
    <property type="entry name" value="ABC_transporter-like_CS"/>
</dbReference>
<dbReference type="InterPro" id="IPR050153">
    <property type="entry name" value="Metal_Ion_Import_ABC"/>
</dbReference>
<comment type="similarity">
    <text evidence="1">Belongs to the ABC transporter superfamily.</text>
</comment>
<evidence type="ECO:0000256" key="4">
    <source>
        <dbReference type="ARBA" id="ARBA00022741"/>
    </source>
</evidence>
<keyword evidence="15" id="KW-1185">Reference proteome</keyword>
<accession>A0ABU0C943</accession>
<evidence type="ECO:0000259" key="13">
    <source>
        <dbReference type="PROSITE" id="PS50893"/>
    </source>
</evidence>
<keyword evidence="5" id="KW-0862">Zinc</keyword>
<evidence type="ECO:0000256" key="1">
    <source>
        <dbReference type="ARBA" id="ARBA00005417"/>
    </source>
</evidence>
<gene>
    <name evidence="14" type="ORF">J2R99_002338</name>
</gene>
<evidence type="ECO:0000313" key="15">
    <source>
        <dbReference type="Proteomes" id="UP001230253"/>
    </source>
</evidence>
<keyword evidence="3" id="KW-1003">Cell membrane</keyword>
<feature type="domain" description="ABC transporter" evidence="13">
    <location>
        <begin position="15"/>
        <end position="230"/>
    </location>
</feature>
<dbReference type="SMART" id="SM00382">
    <property type="entry name" value="AAA"/>
    <property type="match status" value="1"/>
</dbReference>
<dbReference type="PANTHER" id="PTHR42734">
    <property type="entry name" value="METAL TRANSPORT SYSTEM ATP-BINDING PROTEIN TM_0124-RELATED"/>
    <property type="match status" value="1"/>
</dbReference>
<dbReference type="InterPro" id="IPR003439">
    <property type="entry name" value="ABC_transporter-like_ATP-bd"/>
</dbReference>
<evidence type="ECO:0000256" key="7">
    <source>
        <dbReference type="ARBA" id="ARBA00022906"/>
    </source>
</evidence>
<feature type="region of interest" description="Disordered" evidence="12">
    <location>
        <begin position="247"/>
        <end position="280"/>
    </location>
</feature>
<protein>
    <submittedName>
        <fullName evidence="14">Zinc transport system ATP-binding protein</fullName>
        <ecNumber evidence="14">3.6.3.-</ecNumber>
    </submittedName>
</protein>
<dbReference type="PANTHER" id="PTHR42734:SF9">
    <property type="entry name" value="ZINC IMPORT ATP-BINDING PROTEIN ZNUC"/>
    <property type="match status" value="1"/>
</dbReference>
<keyword evidence="6 14" id="KW-0067">ATP-binding</keyword>
<evidence type="ECO:0000256" key="11">
    <source>
        <dbReference type="ARBA" id="ARBA00024722"/>
    </source>
</evidence>
<dbReference type="InterPro" id="IPR027417">
    <property type="entry name" value="P-loop_NTPase"/>
</dbReference>
<dbReference type="GO" id="GO:0016787">
    <property type="term" value="F:hydrolase activity"/>
    <property type="evidence" value="ECO:0007669"/>
    <property type="project" value="UniProtKB-KW"/>
</dbReference>
<proteinExistence type="inferred from homology"/>
<dbReference type="Proteomes" id="UP001230253">
    <property type="component" value="Unassembled WGS sequence"/>
</dbReference>
<evidence type="ECO:0000256" key="8">
    <source>
        <dbReference type="ARBA" id="ARBA00022967"/>
    </source>
</evidence>
<evidence type="ECO:0000256" key="5">
    <source>
        <dbReference type="ARBA" id="ARBA00022833"/>
    </source>
</evidence>
<evidence type="ECO:0000313" key="14">
    <source>
        <dbReference type="EMBL" id="MDQ0326469.1"/>
    </source>
</evidence>
<keyword evidence="8" id="KW-1278">Translocase</keyword>
<dbReference type="InterPro" id="IPR003593">
    <property type="entry name" value="AAA+_ATPase"/>
</dbReference>
<dbReference type="GO" id="GO:0005524">
    <property type="term" value="F:ATP binding"/>
    <property type="evidence" value="ECO:0007669"/>
    <property type="project" value="UniProtKB-KW"/>
</dbReference>
<keyword evidence="10" id="KW-0472">Membrane</keyword>
<dbReference type="SUPFAM" id="SSF52540">
    <property type="entry name" value="P-loop containing nucleoside triphosphate hydrolases"/>
    <property type="match status" value="1"/>
</dbReference>
<evidence type="ECO:0000256" key="12">
    <source>
        <dbReference type="SAM" id="MobiDB-lite"/>
    </source>
</evidence>
<dbReference type="Gene3D" id="3.40.50.300">
    <property type="entry name" value="P-loop containing nucleotide triphosphate hydrolases"/>
    <property type="match status" value="1"/>
</dbReference>
<organism evidence="14 15">
    <name type="scientific">Rhodopseudomonas julia</name>
    <dbReference type="NCBI Taxonomy" id="200617"/>
    <lineage>
        <taxon>Bacteria</taxon>
        <taxon>Pseudomonadati</taxon>
        <taxon>Pseudomonadota</taxon>
        <taxon>Alphaproteobacteria</taxon>
        <taxon>Hyphomicrobiales</taxon>
        <taxon>Nitrobacteraceae</taxon>
        <taxon>Rhodopseudomonas</taxon>
    </lineage>
</organism>
<feature type="compositionally biased region" description="Polar residues" evidence="12">
    <location>
        <begin position="264"/>
        <end position="274"/>
    </location>
</feature>
<evidence type="ECO:0000256" key="9">
    <source>
        <dbReference type="ARBA" id="ARBA00023065"/>
    </source>
</evidence>
<dbReference type="EC" id="3.6.3.-" evidence="14"/>
<evidence type="ECO:0000256" key="3">
    <source>
        <dbReference type="ARBA" id="ARBA00022475"/>
    </source>
</evidence>
<keyword evidence="9" id="KW-0406">Ion transport</keyword>
<comment type="caution">
    <text evidence="14">The sequence shown here is derived from an EMBL/GenBank/DDBJ whole genome shotgun (WGS) entry which is preliminary data.</text>
</comment>
<evidence type="ECO:0000256" key="10">
    <source>
        <dbReference type="ARBA" id="ARBA00023136"/>
    </source>
</evidence>
<dbReference type="RefSeq" id="WP_307154645.1">
    <property type="nucleotide sequence ID" value="NZ_JAUSUK010000002.1"/>
</dbReference>
<reference evidence="14 15" key="1">
    <citation type="submission" date="2023-07" db="EMBL/GenBank/DDBJ databases">
        <title>Genomic Encyclopedia of Type Strains, Phase IV (KMG-IV): sequencing the most valuable type-strain genomes for metagenomic binning, comparative biology and taxonomic classification.</title>
        <authorList>
            <person name="Goeker M."/>
        </authorList>
    </citation>
    <scope>NUCLEOTIDE SEQUENCE [LARGE SCALE GENOMIC DNA]</scope>
    <source>
        <strain evidence="14 15">DSM 11549</strain>
    </source>
</reference>
<comment type="function">
    <text evidence="11">Involved in beta-(1--&gt;2)glucan export. Transmembrane domains (TMD) form a pore in the inner membrane and the ATP-binding domain (NBD) is responsible for energy generation.</text>
</comment>
<dbReference type="Pfam" id="PF00005">
    <property type="entry name" value="ABC_tran"/>
    <property type="match status" value="1"/>
</dbReference>
<keyword evidence="2" id="KW-0813">Transport</keyword>
<evidence type="ECO:0000256" key="6">
    <source>
        <dbReference type="ARBA" id="ARBA00022840"/>
    </source>
</evidence>
<keyword evidence="7" id="KW-0864">Zinc transport</keyword>